<dbReference type="Proteomes" id="UP000886881">
    <property type="component" value="Unassembled WGS sequence"/>
</dbReference>
<feature type="non-terminal residue" evidence="2">
    <location>
        <position position="185"/>
    </location>
</feature>
<proteinExistence type="predicted"/>
<evidence type="ECO:0000313" key="2">
    <source>
        <dbReference type="EMBL" id="HIT47618.1"/>
    </source>
</evidence>
<sequence>MKSVLRTAFFILTSALVFSSACSKQEPADPGEGGFSELVPNKPDYCNVRITYNGYDGDGADMWTLLLYTDMQLTEEGGLVEGTGPGQVLHLVVNAEVNPDGEPDLALLAGEYVKPANSVDFSEGTWQQGTSGSVDSPWGPVDVPGGSWFADFADGQNDCSTDFLNEGSVAVELEDDGSLKIEGVM</sequence>
<gene>
    <name evidence="2" type="ORF">IAC35_07165</name>
</gene>
<dbReference type="PROSITE" id="PS51257">
    <property type="entry name" value="PROKAR_LIPOPROTEIN"/>
    <property type="match status" value="1"/>
</dbReference>
<comment type="caution">
    <text evidence="2">The sequence shown here is derived from an EMBL/GenBank/DDBJ whole genome shotgun (WGS) entry which is preliminary data.</text>
</comment>
<feature type="signal peptide" evidence="1">
    <location>
        <begin position="1"/>
        <end position="23"/>
    </location>
</feature>
<accession>A0A9D1KI64</accession>
<organism evidence="2 3">
    <name type="scientific">Candidatus Cryptobacteroides merdipullorum</name>
    <dbReference type="NCBI Taxonomy" id="2840771"/>
    <lineage>
        <taxon>Bacteria</taxon>
        <taxon>Pseudomonadati</taxon>
        <taxon>Bacteroidota</taxon>
        <taxon>Bacteroidia</taxon>
        <taxon>Bacteroidales</taxon>
        <taxon>Candidatus Cryptobacteroides</taxon>
    </lineage>
</organism>
<evidence type="ECO:0008006" key="4">
    <source>
        <dbReference type="Google" id="ProtNLM"/>
    </source>
</evidence>
<reference evidence="2" key="1">
    <citation type="submission" date="2020-10" db="EMBL/GenBank/DDBJ databases">
        <authorList>
            <person name="Gilroy R."/>
        </authorList>
    </citation>
    <scope>NUCLEOTIDE SEQUENCE</scope>
    <source>
        <strain evidence="2">ChiHecec2B26-709</strain>
    </source>
</reference>
<dbReference type="EMBL" id="DVLC01000128">
    <property type="protein sequence ID" value="HIT47618.1"/>
    <property type="molecule type" value="Genomic_DNA"/>
</dbReference>
<feature type="chain" id="PRO_5039479117" description="Lipoprotein" evidence="1">
    <location>
        <begin position="24"/>
        <end position="185"/>
    </location>
</feature>
<dbReference type="AlphaFoldDB" id="A0A9D1KI64"/>
<evidence type="ECO:0000256" key="1">
    <source>
        <dbReference type="SAM" id="SignalP"/>
    </source>
</evidence>
<name>A0A9D1KI64_9BACT</name>
<reference evidence="2" key="2">
    <citation type="journal article" date="2021" name="PeerJ">
        <title>Extensive microbial diversity within the chicken gut microbiome revealed by metagenomics and culture.</title>
        <authorList>
            <person name="Gilroy R."/>
            <person name="Ravi A."/>
            <person name="Getino M."/>
            <person name="Pursley I."/>
            <person name="Horton D.L."/>
            <person name="Alikhan N.F."/>
            <person name="Baker D."/>
            <person name="Gharbi K."/>
            <person name="Hall N."/>
            <person name="Watson M."/>
            <person name="Adriaenssens E.M."/>
            <person name="Foster-Nyarko E."/>
            <person name="Jarju S."/>
            <person name="Secka A."/>
            <person name="Antonio M."/>
            <person name="Oren A."/>
            <person name="Chaudhuri R.R."/>
            <person name="La Ragione R."/>
            <person name="Hildebrand F."/>
            <person name="Pallen M.J."/>
        </authorList>
    </citation>
    <scope>NUCLEOTIDE SEQUENCE</scope>
    <source>
        <strain evidence="2">ChiHecec2B26-709</strain>
    </source>
</reference>
<protein>
    <recommendedName>
        <fullName evidence="4">Lipoprotein</fullName>
    </recommendedName>
</protein>
<keyword evidence="1" id="KW-0732">Signal</keyword>
<evidence type="ECO:0000313" key="3">
    <source>
        <dbReference type="Proteomes" id="UP000886881"/>
    </source>
</evidence>